<comment type="caution">
    <text evidence="1">The sequence shown here is derived from an EMBL/GenBank/DDBJ whole genome shotgun (WGS) entry which is preliminary data.</text>
</comment>
<dbReference type="AlphaFoldDB" id="A0A6V8NWZ7"/>
<sequence>ALCPQTSMTLEPYFLASSPTRSRLWLPIIIFGGRKYSVSNPDTSSLSPDFVPSVTVRTDRITSNYKLNVAGCFPGERGVEILRDLLTETSEIVLTVEGFFQKCLP</sequence>
<evidence type="ECO:0000313" key="1">
    <source>
        <dbReference type="EMBL" id="GFP23771.1"/>
    </source>
</evidence>
<proteinExistence type="predicted"/>
<evidence type="ECO:0000313" key="2">
    <source>
        <dbReference type="Proteomes" id="UP000585609"/>
    </source>
</evidence>
<name>A0A6V8NWZ7_9ACTN</name>
<gene>
    <name evidence="1" type="ORF">HKBW3S09_01236</name>
</gene>
<protein>
    <submittedName>
        <fullName evidence="1">Uncharacterized protein</fullName>
    </submittedName>
</protein>
<organism evidence="1 2">
    <name type="scientific">Candidatus Hakubella thermalkaliphila</name>
    <dbReference type="NCBI Taxonomy" id="2754717"/>
    <lineage>
        <taxon>Bacteria</taxon>
        <taxon>Bacillati</taxon>
        <taxon>Actinomycetota</taxon>
        <taxon>Actinomycetota incertae sedis</taxon>
        <taxon>Candidatus Hakubellales</taxon>
        <taxon>Candidatus Hakubellaceae</taxon>
        <taxon>Candidatus Hakubella</taxon>
    </lineage>
</organism>
<reference evidence="1 2" key="1">
    <citation type="journal article" date="2020" name="Front. Microbiol.">
        <title>Single-cell genomics of novel Actinobacteria with the Wood-Ljungdahl pathway discovered in a serpentinizing system.</title>
        <authorList>
            <person name="Merino N."/>
            <person name="Kawai M."/>
            <person name="Boyd E.S."/>
            <person name="Colman D.R."/>
            <person name="McGlynn S.E."/>
            <person name="Nealson K.H."/>
            <person name="Kurokawa K."/>
            <person name="Hongoh Y."/>
        </authorList>
    </citation>
    <scope>NUCLEOTIDE SEQUENCE [LARGE SCALE GENOMIC DNA]</scope>
    <source>
        <strain evidence="1 2">S09_30</strain>
    </source>
</reference>
<accession>A0A6V8NWZ7</accession>
<feature type="non-terminal residue" evidence="1">
    <location>
        <position position="1"/>
    </location>
</feature>
<dbReference type="Proteomes" id="UP000585609">
    <property type="component" value="Unassembled WGS sequence"/>
</dbReference>
<dbReference type="EMBL" id="BLRW01000193">
    <property type="protein sequence ID" value="GFP23771.1"/>
    <property type="molecule type" value="Genomic_DNA"/>
</dbReference>